<dbReference type="Proteomes" id="UP000237000">
    <property type="component" value="Unassembled WGS sequence"/>
</dbReference>
<protein>
    <submittedName>
        <fullName evidence="1">Uncharacterized protein</fullName>
    </submittedName>
</protein>
<sequence>MYMSGGQTSRERDETPKEIEIAQANAVLNLYLDVDNMPFVATITIGSVDNAGDRYGEVRETPVDWSRHGEQILYEREIVIRLQLPKIEMEEKGSLAGPRNLLGLIGREGIERHQLKKKRE</sequence>
<accession>A0A2P5F450</accession>
<keyword evidence="2" id="KW-1185">Reference proteome</keyword>
<name>A0A2P5F450_TREOI</name>
<comment type="caution">
    <text evidence="1">The sequence shown here is derived from an EMBL/GenBank/DDBJ whole genome shotgun (WGS) entry which is preliminary data.</text>
</comment>
<reference evidence="2" key="1">
    <citation type="submission" date="2016-06" db="EMBL/GenBank/DDBJ databases">
        <title>Parallel loss of symbiosis genes in relatives of nitrogen-fixing non-legume Parasponia.</title>
        <authorList>
            <person name="Van Velzen R."/>
            <person name="Holmer R."/>
            <person name="Bu F."/>
            <person name="Rutten L."/>
            <person name="Van Zeijl A."/>
            <person name="Liu W."/>
            <person name="Santuari L."/>
            <person name="Cao Q."/>
            <person name="Sharma T."/>
            <person name="Shen D."/>
            <person name="Roswanjaya Y."/>
            <person name="Wardhani T."/>
            <person name="Kalhor M.S."/>
            <person name="Jansen J."/>
            <person name="Van den Hoogen J."/>
            <person name="Gungor B."/>
            <person name="Hartog M."/>
            <person name="Hontelez J."/>
            <person name="Verver J."/>
            <person name="Yang W.-C."/>
            <person name="Schijlen E."/>
            <person name="Repin R."/>
            <person name="Schilthuizen M."/>
            <person name="Schranz E."/>
            <person name="Heidstra R."/>
            <person name="Miyata K."/>
            <person name="Fedorova E."/>
            <person name="Kohlen W."/>
            <person name="Bisseling T."/>
            <person name="Smit S."/>
            <person name="Geurts R."/>
        </authorList>
    </citation>
    <scope>NUCLEOTIDE SEQUENCE [LARGE SCALE GENOMIC DNA]</scope>
    <source>
        <strain evidence="2">cv. RG33-2</strain>
    </source>
</reference>
<evidence type="ECO:0000313" key="1">
    <source>
        <dbReference type="EMBL" id="PON92580.1"/>
    </source>
</evidence>
<gene>
    <name evidence="1" type="ORF">TorRG33x02_116740</name>
</gene>
<dbReference type="AlphaFoldDB" id="A0A2P5F450"/>
<dbReference type="InParanoid" id="A0A2P5F450"/>
<dbReference type="OrthoDB" id="10597953at2759"/>
<evidence type="ECO:0000313" key="2">
    <source>
        <dbReference type="Proteomes" id="UP000237000"/>
    </source>
</evidence>
<organism evidence="1 2">
    <name type="scientific">Trema orientale</name>
    <name type="common">Charcoal tree</name>
    <name type="synonym">Celtis orientalis</name>
    <dbReference type="NCBI Taxonomy" id="63057"/>
    <lineage>
        <taxon>Eukaryota</taxon>
        <taxon>Viridiplantae</taxon>
        <taxon>Streptophyta</taxon>
        <taxon>Embryophyta</taxon>
        <taxon>Tracheophyta</taxon>
        <taxon>Spermatophyta</taxon>
        <taxon>Magnoliopsida</taxon>
        <taxon>eudicotyledons</taxon>
        <taxon>Gunneridae</taxon>
        <taxon>Pentapetalae</taxon>
        <taxon>rosids</taxon>
        <taxon>fabids</taxon>
        <taxon>Rosales</taxon>
        <taxon>Cannabaceae</taxon>
        <taxon>Trema</taxon>
    </lineage>
</organism>
<proteinExistence type="predicted"/>
<dbReference type="EMBL" id="JXTC01000064">
    <property type="protein sequence ID" value="PON92580.1"/>
    <property type="molecule type" value="Genomic_DNA"/>
</dbReference>